<evidence type="ECO:0000256" key="2">
    <source>
        <dbReference type="ARBA" id="ARBA00023125"/>
    </source>
</evidence>
<dbReference type="Proteomes" id="UP001595604">
    <property type="component" value="Unassembled WGS sequence"/>
</dbReference>
<keyword evidence="3" id="KW-0804">Transcription</keyword>
<dbReference type="SUPFAM" id="SSF53822">
    <property type="entry name" value="Periplasmic binding protein-like I"/>
    <property type="match status" value="1"/>
</dbReference>
<keyword evidence="1" id="KW-0805">Transcription regulation</keyword>
<evidence type="ECO:0000313" key="6">
    <source>
        <dbReference type="Proteomes" id="UP001595604"/>
    </source>
</evidence>
<organism evidence="5 6">
    <name type="scientific">Novosphingobium bradum</name>
    <dbReference type="NCBI Taxonomy" id="1737444"/>
    <lineage>
        <taxon>Bacteria</taxon>
        <taxon>Pseudomonadati</taxon>
        <taxon>Pseudomonadota</taxon>
        <taxon>Alphaproteobacteria</taxon>
        <taxon>Sphingomonadales</taxon>
        <taxon>Sphingomonadaceae</taxon>
        <taxon>Novosphingobium</taxon>
    </lineage>
</organism>
<evidence type="ECO:0000256" key="1">
    <source>
        <dbReference type="ARBA" id="ARBA00023015"/>
    </source>
</evidence>
<evidence type="ECO:0000313" key="5">
    <source>
        <dbReference type="EMBL" id="MFC3175339.1"/>
    </source>
</evidence>
<dbReference type="Pfam" id="PF13377">
    <property type="entry name" value="Peripla_BP_3"/>
    <property type="match status" value="1"/>
</dbReference>
<reference evidence="6" key="1">
    <citation type="journal article" date="2019" name="Int. J. Syst. Evol. Microbiol.">
        <title>The Global Catalogue of Microorganisms (GCM) 10K type strain sequencing project: providing services to taxonomists for standard genome sequencing and annotation.</title>
        <authorList>
            <consortium name="The Broad Institute Genomics Platform"/>
            <consortium name="The Broad Institute Genome Sequencing Center for Infectious Disease"/>
            <person name="Wu L."/>
            <person name="Ma J."/>
        </authorList>
    </citation>
    <scope>NUCLEOTIDE SEQUENCE [LARGE SCALE GENOMIC DNA]</scope>
    <source>
        <strain evidence="6">KCTC 42984</strain>
    </source>
</reference>
<sequence length="344" mass="37503">MTSMKMGENGRRIRNISELAKLAGVSAGTVSRALAGKDLVNRQTRERIQALAREHGFRPNQMASRLRTGQTGVIGVVVPLGHERAQLLSDPFFMTLIGHLADAVTERGYDLMLSRVIPSDEDDWLERITDSGMLEGVLMIGQSDQFTTIERVARHYRPLVVWGTHRAGQHHCSVGTDSFVGGRLAAEHLLARGARHLAFFGETTGIEIAERLAGARAAVDRFGAGASLEAFPTRLAVDETAAQVAEHIDRMAPETDGIFAASDVIAMAVLRILRERGRKVPEEIAVIGYDDLPMAMQTVPRLTTVRQDIAAGARAMVDNLFARLRGEDAGPTVLEPRVIVRETA</sequence>
<evidence type="ECO:0000256" key="3">
    <source>
        <dbReference type="ARBA" id="ARBA00023163"/>
    </source>
</evidence>
<dbReference type="RefSeq" id="WP_379510718.1">
    <property type="nucleotide sequence ID" value="NZ_JBHRTQ010000013.1"/>
</dbReference>
<dbReference type="InterPro" id="IPR028082">
    <property type="entry name" value="Peripla_BP_I"/>
</dbReference>
<keyword evidence="6" id="KW-1185">Reference proteome</keyword>
<dbReference type="PROSITE" id="PS50932">
    <property type="entry name" value="HTH_LACI_2"/>
    <property type="match status" value="1"/>
</dbReference>
<dbReference type="PROSITE" id="PS00356">
    <property type="entry name" value="HTH_LACI_1"/>
    <property type="match status" value="1"/>
</dbReference>
<dbReference type="Gene3D" id="1.10.260.40">
    <property type="entry name" value="lambda repressor-like DNA-binding domains"/>
    <property type="match status" value="1"/>
</dbReference>
<dbReference type="Pfam" id="PF00356">
    <property type="entry name" value="LacI"/>
    <property type="match status" value="1"/>
</dbReference>
<dbReference type="GO" id="GO:0003677">
    <property type="term" value="F:DNA binding"/>
    <property type="evidence" value="ECO:0007669"/>
    <property type="project" value="UniProtKB-KW"/>
</dbReference>
<dbReference type="CDD" id="cd01392">
    <property type="entry name" value="HTH_LacI"/>
    <property type="match status" value="1"/>
</dbReference>
<dbReference type="PANTHER" id="PTHR30146">
    <property type="entry name" value="LACI-RELATED TRANSCRIPTIONAL REPRESSOR"/>
    <property type="match status" value="1"/>
</dbReference>
<gene>
    <name evidence="5" type="ORF">ACFOD9_13850</name>
</gene>
<dbReference type="PANTHER" id="PTHR30146:SF120">
    <property type="entry name" value="ALANINE RACEMASE"/>
    <property type="match status" value="1"/>
</dbReference>
<comment type="caution">
    <text evidence="5">The sequence shown here is derived from an EMBL/GenBank/DDBJ whole genome shotgun (WGS) entry which is preliminary data.</text>
</comment>
<protein>
    <submittedName>
        <fullName evidence="5">LacI family DNA-binding transcriptional regulator</fullName>
    </submittedName>
</protein>
<accession>A0ABV7IRM2</accession>
<keyword evidence="2 5" id="KW-0238">DNA-binding</keyword>
<dbReference type="InterPro" id="IPR000843">
    <property type="entry name" value="HTH_LacI"/>
</dbReference>
<dbReference type="SUPFAM" id="SSF47413">
    <property type="entry name" value="lambda repressor-like DNA-binding domains"/>
    <property type="match status" value="1"/>
</dbReference>
<dbReference type="InterPro" id="IPR046335">
    <property type="entry name" value="LacI/GalR-like_sensor"/>
</dbReference>
<name>A0ABV7IRM2_9SPHN</name>
<feature type="domain" description="HTH lacI-type" evidence="4">
    <location>
        <begin position="14"/>
        <end position="68"/>
    </location>
</feature>
<dbReference type="EMBL" id="JBHRTQ010000013">
    <property type="protein sequence ID" value="MFC3175339.1"/>
    <property type="molecule type" value="Genomic_DNA"/>
</dbReference>
<evidence type="ECO:0000259" key="4">
    <source>
        <dbReference type="PROSITE" id="PS50932"/>
    </source>
</evidence>
<dbReference type="SMART" id="SM00354">
    <property type="entry name" value="HTH_LACI"/>
    <property type="match status" value="1"/>
</dbReference>
<dbReference type="Gene3D" id="3.40.50.2300">
    <property type="match status" value="2"/>
</dbReference>
<proteinExistence type="predicted"/>
<dbReference type="InterPro" id="IPR010982">
    <property type="entry name" value="Lambda_DNA-bd_dom_sf"/>
</dbReference>